<sequence length="98" mass="11741">MLKFSFPIGEFFHHHKSDKIVCAENSGKECKHTHHISVLKINPYCTIYQIYSFFDYQPLIYYLFVEKVIESTFFFLSEYVLIYDISAPWRAPPVDFFL</sequence>
<dbReference type="Proteomes" id="UP001207736">
    <property type="component" value="Unassembled WGS sequence"/>
</dbReference>
<reference evidence="1 4" key="1">
    <citation type="submission" date="2021-11" db="EMBL/GenBank/DDBJ databases">
        <title>Draft genome sequence of Capnocytophaga sp. strain KC07075 isolated from cat oral cavity.</title>
        <authorList>
            <person name="Suzuki M."/>
            <person name="Imaoka K."/>
            <person name="Kimura M."/>
            <person name="Morikawa S."/>
            <person name="Maeda K."/>
        </authorList>
    </citation>
    <scope>NUCLEOTIDE SEQUENCE</scope>
    <source>
        <strain evidence="1">KC07075</strain>
        <strain evidence="2 4">KC07079</strain>
    </source>
</reference>
<organism evidence="1 3">
    <name type="scientific">Capnocytophaga catalasegens</name>
    <dbReference type="NCBI Taxonomy" id="1004260"/>
    <lineage>
        <taxon>Bacteria</taxon>
        <taxon>Pseudomonadati</taxon>
        <taxon>Bacteroidota</taxon>
        <taxon>Flavobacteriia</taxon>
        <taxon>Flavobacteriales</taxon>
        <taxon>Flavobacteriaceae</taxon>
        <taxon>Capnocytophaga</taxon>
    </lineage>
</organism>
<dbReference type="Proteomes" id="UP001208692">
    <property type="component" value="Unassembled WGS sequence"/>
</dbReference>
<dbReference type="EMBL" id="BQKA01000033">
    <property type="protein sequence ID" value="GJM50838.1"/>
    <property type="molecule type" value="Genomic_DNA"/>
</dbReference>
<name>A0AAV5AZZ7_9FLAO</name>
<dbReference type="AlphaFoldDB" id="A0AAV5AZZ7"/>
<evidence type="ECO:0000313" key="3">
    <source>
        <dbReference type="Proteomes" id="UP001207736"/>
    </source>
</evidence>
<evidence type="ECO:0000313" key="4">
    <source>
        <dbReference type="Proteomes" id="UP001208692"/>
    </source>
</evidence>
<comment type="caution">
    <text evidence="1">The sequence shown here is derived from an EMBL/GenBank/DDBJ whole genome shotgun (WGS) entry which is preliminary data.</text>
</comment>
<evidence type="ECO:0000313" key="1">
    <source>
        <dbReference type="EMBL" id="GJM50838.1"/>
    </source>
</evidence>
<accession>A0AAV5AZZ7</accession>
<proteinExistence type="predicted"/>
<evidence type="ECO:0000313" key="2">
    <source>
        <dbReference type="EMBL" id="GJM51991.1"/>
    </source>
</evidence>
<dbReference type="RefSeq" id="WP_264845590.1">
    <property type="nucleotide sequence ID" value="NZ_BPMA01000012.1"/>
</dbReference>
<dbReference type="EMBL" id="BQKB01000007">
    <property type="protein sequence ID" value="GJM51991.1"/>
    <property type="molecule type" value="Genomic_DNA"/>
</dbReference>
<protein>
    <submittedName>
        <fullName evidence="1">Uncharacterized protein</fullName>
    </submittedName>
</protein>
<keyword evidence="4" id="KW-1185">Reference proteome</keyword>
<gene>
    <name evidence="1" type="ORF">RCZ15_18110</name>
    <name evidence="2" type="ORF">RCZ16_03090</name>
</gene>